<evidence type="ECO:0000313" key="3">
    <source>
        <dbReference type="Proteomes" id="UP000550707"/>
    </source>
</evidence>
<feature type="compositionally biased region" description="Basic residues" evidence="1">
    <location>
        <begin position="67"/>
        <end position="76"/>
    </location>
</feature>
<proteinExistence type="predicted"/>
<dbReference type="AlphaFoldDB" id="A0A7J8I0V5"/>
<organism evidence="2 3">
    <name type="scientific">Molossus molossus</name>
    <name type="common">Pallas' mastiff bat</name>
    <name type="synonym">Vespertilio molossus</name>
    <dbReference type="NCBI Taxonomy" id="27622"/>
    <lineage>
        <taxon>Eukaryota</taxon>
        <taxon>Metazoa</taxon>
        <taxon>Chordata</taxon>
        <taxon>Craniata</taxon>
        <taxon>Vertebrata</taxon>
        <taxon>Euteleostomi</taxon>
        <taxon>Mammalia</taxon>
        <taxon>Eutheria</taxon>
        <taxon>Laurasiatheria</taxon>
        <taxon>Chiroptera</taxon>
        <taxon>Yangochiroptera</taxon>
        <taxon>Molossidae</taxon>
        <taxon>Molossus</taxon>
    </lineage>
</organism>
<accession>A0A7J8I0V5</accession>
<evidence type="ECO:0000313" key="2">
    <source>
        <dbReference type="EMBL" id="KAF6477908.1"/>
    </source>
</evidence>
<gene>
    <name evidence="2" type="ORF">HJG59_010804</name>
</gene>
<dbReference type="EMBL" id="JACASF010000005">
    <property type="protein sequence ID" value="KAF6477908.1"/>
    <property type="molecule type" value="Genomic_DNA"/>
</dbReference>
<comment type="caution">
    <text evidence="2">The sequence shown here is derived from an EMBL/GenBank/DDBJ whole genome shotgun (WGS) entry which is preliminary data.</text>
</comment>
<dbReference type="Proteomes" id="UP000550707">
    <property type="component" value="Unassembled WGS sequence"/>
</dbReference>
<evidence type="ECO:0000256" key="1">
    <source>
        <dbReference type="SAM" id="MobiDB-lite"/>
    </source>
</evidence>
<sequence>MTVILRETFREAVSRPEPRVGRERNHHIGILLEKPHGRCPEHPPLPNGPFWGTERRRGASTHMIFHSGRHPGHRVKLPNGSMGETEKRREGAFSRTLNIPLNHVHSFYTHLSVGNGENHLPHEHTQSPAMAVTPGTVSGAVRSASLCR</sequence>
<feature type="region of interest" description="Disordered" evidence="1">
    <location>
        <begin position="64"/>
        <end position="84"/>
    </location>
</feature>
<dbReference type="InParanoid" id="A0A7J8I0V5"/>
<name>A0A7J8I0V5_MOLMO</name>
<protein>
    <submittedName>
        <fullName evidence="2">Uncharacterized protein</fullName>
    </submittedName>
</protein>
<reference evidence="2 3" key="1">
    <citation type="journal article" date="2020" name="Nature">
        <title>Six reference-quality genomes reveal evolution of bat adaptations.</title>
        <authorList>
            <person name="Jebb D."/>
            <person name="Huang Z."/>
            <person name="Pippel M."/>
            <person name="Hughes G.M."/>
            <person name="Lavrichenko K."/>
            <person name="Devanna P."/>
            <person name="Winkler S."/>
            <person name="Jermiin L.S."/>
            <person name="Skirmuntt E.C."/>
            <person name="Katzourakis A."/>
            <person name="Burkitt-Gray L."/>
            <person name="Ray D.A."/>
            <person name="Sullivan K.A.M."/>
            <person name="Roscito J.G."/>
            <person name="Kirilenko B.M."/>
            <person name="Davalos L.M."/>
            <person name="Corthals A.P."/>
            <person name="Power M.L."/>
            <person name="Jones G."/>
            <person name="Ransome R.D."/>
            <person name="Dechmann D.K.N."/>
            <person name="Locatelli A.G."/>
            <person name="Puechmaille S.J."/>
            <person name="Fedrigo O."/>
            <person name="Jarvis E.D."/>
            <person name="Hiller M."/>
            <person name="Vernes S.C."/>
            <person name="Myers E.W."/>
            <person name="Teeling E.C."/>
        </authorList>
    </citation>
    <scope>NUCLEOTIDE SEQUENCE [LARGE SCALE GENOMIC DNA]</scope>
    <source>
        <strain evidence="2">MMolMol1</strain>
        <tissue evidence="2">Muscle</tissue>
    </source>
</reference>
<keyword evidence="3" id="KW-1185">Reference proteome</keyword>